<dbReference type="InterPro" id="IPR036322">
    <property type="entry name" value="WD40_repeat_dom_sf"/>
</dbReference>
<dbReference type="EnsemblMetazoa" id="XM_011409860.2">
    <property type="protein sequence ID" value="XP_011408162.2"/>
    <property type="gene ID" value="LOC105315276"/>
</dbReference>
<evidence type="ECO:0000256" key="2">
    <source>
        <dbReference type="ARBA" id="ARBA00022574"/>
    </source>
</evidence>
<dbReference type="SUPFAM" id="SSF50978">
    <property type="entry name" value="WD40 repeat-like"/>
    <property type="match status" value="1"/>
</dbReference>
<dbReference type="PANTHER" id="PTHR44411">
    <property type="entry name" value="THO COMPLEX SUBUNIT 6 HOMOLOG"/>
    <property type="match status" value="1"/>
</dbReference>
<evidence type="ECO:0000256" key="1">
    <source>
        <dbReference type="ARBA" id="ARBA00009728"/>
    </source>
</evidence>
<dbReference type="GO" id="GO:0006406">
    <property type="term" value="P:mRNA export from nucleus"/>
    <property type="evidence" value="ECO:0007669"/>
    <property type="project" value="TreeGrafter"/>
</dbReference>
<reference evidence="4" key="2">
    <citation type="submission" date="2024-06" db="UniProtKB">
        <authorList>
            <consortium name="EnsemblMetazoa"/>
        </authorList>
    </citation>
    <scope>IDENTIFICATION</scope>
</reference>
<dbReference type="Gene3D" id="2.130.10.10">
    <property type="entry name" value="YVTN repeat-like/Quinoprotein amine dehydrogenase"/>
    <property type="match status" value="2"/>
</dbReference>
<evidence type="ECO:0000256" key="3">
    <source>
        <dbReference type="PROSITE-ProRule" id="PRU00221"/>
    </source>
</evidence>
<dbReference type="Proteomes" id="UP000007879">
    <property type="component" value="Unassembled WGS sequence"/>
</dbReference>
<dbReference type="PANTHER" id="PTHR44411:SF1">
    <property type="entry name" value="THO COMPLEX SUBUNIT 6 HOMOLOG"/>
    <property type="match status" value="1"/>
</dbReference>
<dbReference type="InterPro" id="IPR015943">
    <property type="entry name" value="WD40/YVTN_repeat-like_dom_sf"/>
</dbReference>
<dbReference type="InterPro" id="IPR001680">
    <property type="entry name" value="WD40_rpt"/>
</dbReference>
<protein>
    <submittedName>
        <fullName evidence="4">Uncharacterized protein</fullName>
    </submittedName>
</protein>
<dbReference type="SMART" id="SM00320">
    <property type="entry name" value="WD40"/>
    <property type="match status" value="4"/>
</dbReference>
<dbReference type="RefSeq" id="XP_011408162.2">
    <property type="nucleotide sequence ID" value="XM_011409860.2"/>
</dbReference>
<dbReference type="InterPro" id="IPR042626">
    <property type="entry name" value="THOC6"/>
</dbReference>
<dbReference type="PROSITE" id="PS50082">
    <property type="entry name" value="WD_REPEATS_2"/>
    <property type="match status" value="1"/>
</dbReference>
<dbReference type="AlphaFoldDB" id="A0AAN0IRU1"/>
<dbReference type="Pfam" id="PF00400">
    <property type="entry name" value="WD40"/>
    <property type="match status" value="1"/>
</dbReference>
<proteinExistence type="inferred from homology"/>
<dbReference type="GO" id="GO:0000346">
    <property type="term" value="C:transcription export complex"/>
    <property type="evidence" value="ECO:0007669"/>
    <property type="project" value="TreeGrafter"/>
</dbReference>
<evidence type="ECO:0000313" key="5">
    <source>
        <dbReference type="Proteomes" id="UP000007879"/>
    </source>
</evidence>
<evidence type="ECO:0000313" key="4">
    <source>
        <dbReference type="EnsemblMetazoa" id="XP_011408162.2"/>
    </source>
</evidence>
<dbReference type="KEGG" id="aqu:105315276"/>
<feature type="repeat" description="WD" evidence="3">
    <location>
        <begin position="155"/>
        <end position="196"/>
    </location>
</feature>
<organism evidence="4 5">
    <name type="scientific">Amphimedon queenslandica</name>
    <name type="common">Sponge</name>
    <dbReference type="NCBI Taxonomy" id="400682"/>
    <lineage>
        <taxon>Eukaryota</taxon>
        <taxon>Metazoa</taxon>
        <taxon>Porifera</taxon>
        <taxon>Demospongiae</taxon>
        <taxon>Heteroscleromorpha</taxon>
        <taxon>Haplosclerida</taxon>
        <taxon>Niphatidae</taxon>
        <taxon>Amphimedon</taxon>
    </lineage>
</organism>
<dbReference type="PROSITE" id="PS50294">
    <property type="entry name" value="WD_REPEATS_REGION"/>
    <property type="match status" value="1"/>
</dbReference>
<dbReference type="GeneID" id="105315276"/>
<accession>A0AAN0IRU1</accession>
<keyword evidence="2 3" id="KW-0853">WD repeat</keyword>
<sequence length="332" mass="36424">MDLTSLEKFYTFIYDLHFSSCGKFLACCDNYGYITLFSVVKALEPSAAGATQKHINKWRGDKSSLYCLSSSTEYLFSGGTEGVRFWHWNNITKPNSSSTELEKPFCHVTLPCSPLNDFHDVNDLVYDEKNNNLYVACGWNVYCLDCTKALVKDIYSGHTKYIHSVCLRPGTNQFVTGSEDGSVKIWDPTASKEAVNTIKRKGGNKDAWISSVAIDSSGEWMVVGGLTPPTLYKMGSLSRIVEFDVPKNVSTTVLKFAAGQILSAGSESVVRHWKVNGEAVRSVPVSSTISHVLSIAHNTGGSSQHEVLAVSGDSPNIDIFTHLGYKAFTLSL</sequence>
<dbReference type="GO" id="GO:0000347">
    <property type="term" value="C:THO complex"/>
    <property type="evidence" value="ECO:0007669"/>
    <property type="project" value="TreeGrafter"/>
</dbReference>
<keyword evidence="5" id="KW-1185">Reference proteome</keyword>
<name>A0AAN0IRU1_AMPQE</name>
<reference evidence="5" key="1">
    <citation type="journal article" date="2010" name="Nature">
        <title>The Amphimedon queenslandica genome and the evolution of animal complexity.</title>
        <authorList>
            <person name="Srivastava M."/>
            <person name="Simakov O."/>
            <person name="Chapman J."/>
            <person name="Fahey B."/>
            <person name="Gauthier M.E."/>
            <person name="Mitros T."/>
            <person name="Richards G.S."/>
            <person name="Conaco C."/>
            <person name="Dacre M."/>
            <person name="Hellsten U."/>
            <person name="Larroux C."/>
            <person name="Putnam N.H."/>
            <person name="Stanke M."/>
            <person name="Adamska M."/>
            <person name="Darling A."/>
            <person name="Degnan S.M."/>
            <person name="Oakley T.H."/>
            <person name="Plachetzki D.C."/>
            <person name="Zhai Y."/>
            <person name="Adamski M."/>
            <person name="Calcino A."/>
            <person name="Cummins S.F."/>
            <person name="Goodstein D.M."/>
            <person name="Harris C."/>
            <person name="Jackson D.J."/>
            <person name="Leys S.P."/>
            <person name="Shu S."/>
            <person name="Woodcroft B.J."/>
            <person name="Vervoort M."/>
            <person name="Kosik K.S."/>
            <person name="Manning G."/>
            <person name="Degnan B.M."/>
            <person name="Rokhsar D.S."/>
        </authorList>
    </citation>
    <scope>NUCLEOTIDE SEQUENCE [LARGE SCALE GENOMIC DNA]</scope>
</reference>
<comment type="similarity">
    <text evidence="1">Belongs to the WD repeat THOC6 family.</text>
</comment>